<proteinExistence type="inferred from homology"/>
<protein>
    <submittedName>
        <fullName evidence="13">PR46bf</fullName>
    </submittedName>
</protein>
<evidence type="ECO:0000256" key="3">
    <source>
        <dbReference type="ARBA" id="ARBA00004496"/>
    </source>
</evidence>
<dbReference type="GO" id="GO:0031514">
    <property type="term" value="C:motile cilium"/>
    <property type="evidence" value="ECO:0007669"/>
    <property type="project" value="UniProtKB-SubCell"/>
</dbReference>
<evidence type="ECO:0000259" key="11">
    <source>
        <dbReference type="Pfam" id="PF13877"/>
    </source>
</evidence>
<dbReference type="AlphaFoldDB" id="D9CJ33"/>
<evidence type="ECO:0000256" key="6">
    <source>
        <dbReference type="ARBA" id="ARBA00022794"/>
    </source>
</evidence>
<comment type="similarity">
    <text evidence="10">Belongs to the DNAAF19/PR46b family.</text>
</comment>
<evidence type="ECO:0000313" key="13">
    <source>
        <dbReference type="EMBL" id="ADI46892.1"/>
    </source>
</evidence>
<dbReference type="InterPro" id="IPR042422">
    <property type="entry name" value="CC103"/>
</dbReference>
<comment type="subcellular location">
    <subcellularLocation>
        <location evidence="2">Cell projection</location>
        <location evidence="2">Cilium</location>
        <location evidence="2">Flagellum</location>
    </subcellularLocation>
    <subcellularLocation>
        <location evidence="3">Cytoplasm</location>
    </subcellularLocation>
</comment>
<dbReference type="GO" id="GO:0005576">
    <property type="term" value="C:extracellular region"/>
    <property type="evidence" value="ECO:0007669"/>
    <property type="project" value="GOC"/>
</dbReference>
<evidence type="ECO:0000256" key="2">
    <source>
        <dbReference type="ARBA" id="ARBA00004230"/>
    </source>
</evidence>
<feature type="domain" description="RNA-polymerase II-associated protein 3-like C-terminal" evidence="11">
    <location>
        <begin position="101"/>
        <end position="204"/>
    </location>
</feature>
<keyword evidence="7" id="KW-0282">Flagellum</keyword>
<keyword evidence="9" id="KW-0966">Cell projection</keyword>
<dbReference type="GO" id="GO:0036159">
    <property type="term" value="P:inner dynein arm assembly"/>
    <property type="evidence" value="ECO:0007669"/>
    <property type="project" value="TreeGrafter"/>
</dbReference>
<keyword evidence="8" id="KW-0969">Cilium</keyword>
<dbReference type="Pfam" id="PF15867">
    <property type="entry name" value="Dynein_attach_N"/>
    <property type="match status" value="1"/>
</dbReference>
<evidence type="ECO:0000256" key="1">
    <source>
        <dbReference type="ARBA" id="ARBA00004048"/>
    </source>
</evidence>
<dbReference type="InterPro" id="IPR025986">
    <property type="entry name" value="RPAP3-like_C"/>
</dbReference>
<keyword evidence="5" id="KW-0963">Cytoplasm</keyword>
<dbReference type="Pfam" id="PF13877">
    <property type="entry name" value="RPAP3_C"/>
    <property type="match status" value="1"/>
</dbReference>
<feature type="domain" description="Dynein attachment factor N-terminal" evidence="12">
    <location>
        <begin position="16"/>
        <end position="76"/>
    </location>
</feature>
<evidence type="ECO:0000256" key="5">
    <source>
        <dbReference type="ARBA" id="ARBA00022490"/>
    </source>
</evidence>
<comment type="subunit">
    <text evidence="4">Homodimer.</text>
</comment>
<evidence type="ECO:0000256" key="10">
    <source>
        <dbReference type="ARBA" id="ARBA00049986"/>
    </source>
</evidence>
<dbReference type="PANTHER" id="PTHR28572">
    <property type="entry name" value="COILED-COIL DOMAIN-CONTAINING PROTEIN 103"/>
    <property type="match status" value="1"/>
</dbReference>
<reference evidence="13" key="1">
    <citation type="journal article" date="2010" name="Science">
        <title>Evolution of an expanded sex-determining locus in Volvox.</title>
        <authorList>
            <person name="Ferris P."/>
            <person name="Olson B.J."/>
            <person name="De Hoff P.L."/>
            <person name="Douglass S."/>
            <person name="Casero D."/>
            <person name="Prochnik S."/>
            <person name="Geng S."/>
            <person name="Rai R."/>
            <person name="Grimwood J."/>
            <person name="Schmutz J."/>
            <person name="Nishii I."/>
            <person name="Hamaji T."/>
            <person name="Nozaki H."/>
            <person name="Pellegrini M."/>
            <person name="Umen J.G."/>
        </authorList>
    </citation>
    <scope>NUCLEOTIDE SEQUENCE</scope>
    <source>
        <strain evidence="13">Eve</strain>
    </source>
</reference>
<dbReference type="EMBL" id="GU784915">
    <property type="protein sequence ID" value="ADI46892.1"/>
    <property type="molecule type" value="Genomic_DNA"/>
</dbReference>
<evidence type="ECO:0000256" key="4">
    <source>
        <dbReference type="ARBA" id="ARBA00011738"/>
    </source>
</evidence>
<dbReference type="GO" id="GO:0003351">
    <property type="term" value="P:epithelial cilium movement involved in extracellular fluid movement"/>
    <property type="evidence" value="ECO:0007669"/>
    <property type="project" value="TreeGrafter"/>
</dbReference>
<dbReference type="GO" id="GO:0007368">
    <property type="term" value="P:determination of left/right symmetry"/>
    <property type="evidence" value="ECO:0007669"/>
    <property type="project" value="TreeGrafter"/>
</dbReference>
<evidence type="ECO:0000259" key="12">
    <source>
        <dbReference type="Pfam" id="PF15867"/>
    </source>
</evidence>
<dbReference type="GO" id="GO:0036157">
    <property type="term" value="C:outer dynein arm"/>
    <property type="evidence" value="ECO:0007669"/>
    <property type="project" value="InterPro"/>
</dbReference>
<evidence type="ECO:0000256" key="7">
    <source>
        <dbReference type="ARBA" id="ARBA00022846"/>
    </source>
</evidence>
<name>D9CJ33_VOLCA</name>
<evidence type="ECO:0000256" key="9">
    <source>
        <dbReference type="ARBA" id="ARBA00023273"/>
    </source>
</evidence>
<keyword evidence="6" id="KW-0970">Cilium biogenesis/degradation</keyword>
<accession>D9CJ33</accession>
<dbReference type="PANTHER" id="PTHR28572:SF1">
    <property type="entry name" value="COILED-COIL DOMAIN-CONTAINING PROTEIN 103"/>
    <property type="match status" value="1"/>
</dbReference>
<dbReference type="InterPro" id="IPR031733">
    <property type="entry name" value="Dynein_attach_N"/>
</dbReference>
<comment type="function">
    <text evidence="1">Dynein-attachment factor required for cilia motility.</text>
</comment>
<gene>
    <name evidence="13" type="primary">PR46bf</name>
</gene>
<evidence type="ECO:0000256" key="8">
    <source>
        <dbReference type="ARBA" id="ARBA00023069"/>
    </source>
</evidence>
<organism evidence="13">
    <name type="scientific">Volvox carteri f. nagariensis</name>
    <dbReference type="NCBI Taxonomy" id="3068"/>
    <lineage>
        <taxon>Eukaryota</taxon>
        <taxon>Viridiplantae</taxon>
        <taxon>Chlorophyta</taxon>
        <taxon>core chlorophytes</taxon>
        <taxon>Chlorophyceae</taxon>
        <taxon>CS clade</taxon>
        <taxon>Chlamydomonadales</taxon>
        <taxon>Volvocaceae</taxon>
        <taxon>Volvox</taxon>
    </lineage>
</organism>
<sequence>MQDGPGFIDRPAKNSKELANAAWDDFKRKAIDEAKKRAVSQRVDYDTFKNMVLTAHLTPITAPNRRTNDRPAPCWNFGPDGKPVKEQAGQMELPSVAPVEAPSTMGDFTRDWRRMGTADDKYRYLHLCGLDTLRMVFRVEISSEVLREILGVVEACWLGHGGAAEEAEGGSGAALREAAFVVQLLQVLSAGGRFPLAVKLLGNSIKPALARLFAGLEDAAAAAASRGAGGVVLAAEEDGTGRLDVDSLTLEQVVTLQRLYGG</sequence>